<feature type="region of interest" description="Disordered" evidence="6">
    <location>
        <begin position="362"/>
        <end position="409"/>
    </location>
</feature>
<dbReference type="InterPro" id="IPR001584">
    <property type="entry name" value="Integrase_cat-core"/>
</dbReference>
<dbReference type="Gene3D" id="1.10.340.70">
    <property type="match status" value="1"/>
</dbReference>
<evidence type="ECO:0000256" key="4">
    <source>
        <dbReference type="ARBA" id="ARBA00022759"/>
    </source>
</evidence>
<evidence type="ECO:0000256" key="3">
    <source>
        <dbReference type="ARBA" id="ARBA00022722"/>
    </source>
</evidence>
<dbReference type="InterPro" id="IPR043128">
    <property type="entry name" value="Rev_trsase/Diguanyl_cyclase"/>
</dbReference>
<dbReference type="Pfam" id="PF00665">
    <property type="entry name" value="rve"/>
    <property type="match status" value="1"/>
</dbReference>
<dbReference type="FunFam" id="3.30.70.270:FF:000020">
    <property type="entry name" value="Transposon Tf2-6 polyprotein-like Protein"/>
    <property type="match status" value="1"/>
</dbReference>
<feature type="compositionally biased region" description="Polar residues" evidence="6">
    <location>
        <begin position="474"/>
        <end position="485"/>
    </location>
</feature>
<dbReference type="Pfam" id="PF17921">
    <property type="entry name" value="Integrase_H2C2"/>
    <property type="match status" value="1"/>
</dbReference>
<proteinExistence type="predicted"/>
<dbReference type="FunFam" id="3.30.70.270:FF:000003">
    <property type="entry name" value="Transposon Ty3-G Gag-Pol polyprotein"/>
    <property type="match status" value="1"/>
</dbReference>
<feature type="compositionally biased region" description="Basic residues" evidence="6">
    <location>
        <begin position="24"/>
        <end position="37"/>
    </location>
</feature>
<evidence type="ECO:0000256" key="2">
    <source>
        <dbReference type="ARBA" id="ARBA00022695"/>
    </source>
</evidence>
<keyword evidence="3" id="KW-0540">Nuclease</keyword>
<accession>A0A2Z6P7P7</accession>
<dbReference type="Pfam" id="PF17919">
    <property type="entry name" value="RT_RNaseH_2"/>
    <property type="match status" value="1"/>
</dbReference>
<dbReference type="InterPro" id="IPR041588">
    <property type="entry name" value="Integrase_H2C2"/>
</dbReference>
<dbReference type="GO" id="GO:0003676">
    <property type="term" value="F:nucleic acid binding"/>
    <property type="evidence" value="ECO:0007669"/>
    <property type="project" value="InterPro"/>
</dbReference>
<dbReference type="SUPFAM" id="SSF53098">
    <property type="entry name" value="Ribonuclease H-like"/>
    <property type="match status" value="1"/>
</dbReference>
<keyword evidence="2" id="KW-0548">Nucleotidyltransferase</keyword>
<dbReference type="InterPro" id="IPR005162">
    <property type="entry name" value="Retrotrans_gag_dom"/>
</dbReference>
<dbReference type="PANTHER" id="PTHR37984:SF5">
    <property type="entry name" value="PROTEIN NYNRIN-LIKE"/>
    <property type="match status" value="1"/>
</dbReference>
<dbReference type="CDD" id="cd09274">
    <property type="entry name" value="RNase_HI_RT_Ty3"/>
    <property type="match status" value="1"/>
</dbReference>
<dbReference type="Gene3D" id="3.30.420.10">
    <property type="entry name" value="Ribonuclease H-like superfamily/Ribonuclease H"/>
    <property type="match status" value="1"/>
</dbReference>
<protein>
    <recommendedName>
        <fullName evidence="7">Integrase catalytic domain-containing protein</fullName>
    </recommendedName>
</protein>
<dbReference type="Pfam" id="PF03732">
    <property type="entry name" value="Retrotrans_gag"/>
    <property type="match status" value="1"/>
</dbReference>
<dbReference type="GO" id="GO:0004519">
    <property type="term" value="F:endonuclease activity"/>
    <property type="evidence" value="ECO:0007669"/>
    <property type="project" value="UniProtKB-KW"/>
</dbReference>
<dbReference type="InterPro" id="IPR012337">
    <property type="entry name" value="RNaseH-like_sf"/>
</dbReference>
<dbReference type="InterPro" id="IPR021109">
    <property type="entry name" value="Peptidase_aspartic_dom_sf"/>
</dbReference>
<evidence type="ECO:0000256" key="5">
    <source>
        <dbReference type="ARBA" id="ARBA00023268"/>
    </source>
</evidence>
<organism evidence="8 9">
    <name type="scientific">Trifolium subterraneum</name>
    <name type="common">Subterranean clover</name>
    <dbReference type="NCBI Taxonomy" id="3900"/>
    <lineage>
        <taxon>Eukaryota</taxon>
        <taxon>Viridiplantae</taxon>
        <taxon>Streptophyta</taxon>
        <taxon>Embryophyta</taxon>
        <taxon>Tracheophyta</taxon>
        <taxon>Spermatophyta</taxon>
        <taxon>Magnoliopsida</taxon>
        <taxon>eudicotyledons</taxon>
        <taxon>Gunneridae</taxon>
        <taxon>Pentapetalae</taxon>
        <taxon>rosids</taxon>
        <taxon>fabids</taxon>
        <taxon>Fabales</taxon>
        <taxon>Fabaceae</taxon>
        <taxon>Papilionoideae</taxon>
        <taxon>50 kb inversion clade</taxon>
        <taxon>NPAAA clade</taxon>
        <taxon>Hologalegina</taxon>
        <taxon>IRL clade</taxon>
        <taxon>Trifolieae</taxon>
        <taxon>Trifolium</taxon>
    </lineage>
</organism>
<feature type="compositionally biased region" description="Basic and acidic residues" evidence="6">
    <location>
        <begin position="65"/>
        <end position="75"/>
    </location>
</feature>
<feature type="compositionally biased region" description="Low complexity" evidence="6">
    <location>
        <begin position="42"/>
        <end position="55"/>
    </location>
</feature>
<dbReference type="InterPro" id="IPR000477">
    <property type="entry name" value="RT_dom"/>
</dbReference>
<evidence type="ECO:0000259" key="7">
    <source>
        <dbReference type="PROSITE" id="PS50994"/>
    </source>
</evidence>
<dbReference type="PROSITE" id="PS50994">
    <property type="entry name" value="INTEGRASE"/>
    <property type="match status" value="1"/>
</dbReference>
<feature type="region of interest" description="Disordered" evidence="6">
    <location>
        <begin position="474"/>
        <end position="554"/>
    </location>
</feature>
<dbReference type="InterPro" id="IPR041577">
    <property type="entry name" value="RT_RNaseH_2"/>
</dbReference>
<dbReference type="CDD" id="cd00303">
    <property type="entry name" value="retropepsin_like"/>
    <property type="match status" value="1"/>
</dbReference>
<dbReference type="EMBL" id="DF974115">
    <property type="protein sequence ID" value="GAU45320.1"/>
    <property type="molecule type" value="Genomic_DNA"/>
</dbReference>
<evidence type="ECO:0000313" key="8">
    <source>
        <dbReference type="EMBL" id="GAU45320.1"/>
    </source>
</evidence>
<dbReference type="Pfam" id="PF13650">
    <property type="entry name" value="Asp_protease_2"/>
    <property type="match status" value="1"/>
</dbReference>
<reference evidence="9" key="1">
    <citation type="journal article" date="2017" name="Front. Plant Sci.">
        <title>Climate Clever Clovers: New Paradigm to Reduce the Environmental Footprint of Ruminants by Breeding Low Methanogenic Forages Utilizing Haplotype Variation.</title>
        <authorList>
            <person name="Kaur P."/>
            <person name="Appels R."/>
            <person name="Bayer P.E."/>
            <person name="Keeble-Gagnere G."/>
            <person name="Wang J."/>
            <person name="Hirakawa H."/>
            <person name="Shirasawa K."/>
            <person name="Vercoe P."/>
            <person name="Stefanova K."/>
            <person name="Durmic Z."/>
            <person name="Nichols P."/>
            <person name="Revell C."/>
            <person name="Isobe S.N."/>
            <person name="Edwards D."/>
            <person name="Erskine W."/>
        </authorList>
    </citation>
    <scope>NUCLEOTIDE SEQUENCE [LARGE SCALE GENOMIC DNA]</scope>
    <source>
        <strain evidence="9">cv. Daliak</strain>
    </source>
</reference>
<feature type="compositionally biased region" description="Polar residues" evidence="6">
    <location>
        <begin position="362"/>
        <end position="380"/>
    </location>
</feature>
<feature type="region of interest" description="Disordered" evidence="6">
    <location>
        <begin position="1"/>
        <end position="87"/>
    </location>
</feature>
<keyword evidence="5" id="KW-0511">Multifunctional enzyme</keyword>
<dbReference type="PANTHER" id="PTHR37984">
    <property type="entry name" value="PROTEIN CBG26694"/>
    <property type="match status" value="1"/>
</dbReference>
<name>A0A2Z6P7P7_TRISU</name>
<dbReference type="SUPFAM" id="SSF56672">
    <property type="entry name" value="DNA/RNA polymerases"/>
    <property type="match status" value="1"/>
</dbReference>
<keyword evidence="4" id="KW-0255">Endonuclease</keyword>
<dbReference type="InterPro" id="IPR050951">
    <property type="entry name" value="Retrovirus_Pol_polyprotein"/>
</dbReference>
<dbReference type="InterPro" id="IPR043502">
    <property type="entry name" value="DNA/RNA_pol_sf"/>
</dbReference>
<evidence type="ECO:0000256" key="1">
    <source>
        <dbReference type="ARBA" id="ARBA00022679"/>
    </source>
</evidence>
<feature type="domain" description="Integrase catalytic" evidence="7">
    <location>
        <begin position="1437"/>
        <end position="1604"/>
    </location>
</feature>
<dbReference type="SUPFAM" id="SSF50630">
    <property type="entry name" value="Acid proteases"/>
    <property type="match status" value="1"/>
</dbReference>
<dbReference type="Gene3D" id="3.30.70.270">
    <property type="match status" value="3"/>
</dbReference>
<dbReference type="CDD" id="cd01647">
    <property type="entry name" value="RT_LTR"/>
    <property type="match status" value="1"/>
</dbReference>
<gene>
    <name evidence="8" type="ORF">TSUD_84370</name>
</gene>
<keyword evidence="1" id="KW-0808">Transferase</keyword>
<evidence type="ECO:0000256" key="6">
    <source>
        <dbReference type="SAM" id="MobiDB-lite"/>
    </source>
</evidence>
<dbReference type="GO" id="GO:0016779">
    <property type="term" value="F:nucleotidyltransferase activity"/>
    <property type="evidence" value="ECO:0007669"/>
    <property type="project" value="UniProtKB-KW"/>
</dbReference>
<dbReference type="Pfam" id="PF00078">
    <property type="entry name" value="RVT_1"/>
    <property type="match status" value="1"/>
</dbReference>
<dbReference type="Gene3D" id="2.40.70.10">
    <property type="entry name" value="Acid Proteases"/>
    <property type="match status" value="1"/>
</dbReference>
<feature type="compositionally biased region" description="Basic and acidic residues" evidence="6">
    <location>
        <begin position="498"/>
        <end position="534"/>
    </location>
</feature>
<dbReference type="InterPro" id="IPR036397">
    <property type="entry name" value="RNaseH_sf"/>
</dbReference>
<dbReference type="Gene3D" id="3.10.10.10">
    <property type="entry name" value="HIV Type 1 Reverse Transcriptase, subunit A, domain 1"/>
    <property type="match status" value="1"/>
</dbReference>
<keyword evidence="4" id="KW-0378">Hydrolase</keyword>
<evidence type="ECO:0000313" key="9">
    <source>
        <dbReference type="Proteomes" id="UP000242715"/>
    </source>
</evidence>
<keyword evidence="9" id="KW-1185">Reference proteome</keyword>
<sequence length="1748" mass="199955">MRGKVSAGNLLFDPEIERTARKNNSQRRKRKQLAKQKRLQEESSASISSTSSIAEEMAEPPVEPNHNDGRGEGTRPCHNSPRRLALLARPPRGARQTEMKTGLLQLLYANPFTGLSHEDPYNHLVKFYEIADSLGAPEAEEEAVFMRMFPHSLVGKAKDWYLDLPAQVMTNWNTLEEKFLDRFFPHQKFMESKTSIAVFSQGSNETLCEAWDRYKAMLRKCPNHGFDELTQIHIFRNGLLQESKLLLDATTGGSLLSLSAADATTIIEKMALSDRQGEHNKNQQKPGILELDTSDAVLAQNKLLTNTVEELSKQMSKLMTFHEGSSKAKQVAACELCAGDHPTGHCPPSHEEVNFMGNQQRQSQYPNNAGYQRGSNSNYGQGWRQDVGSSSRQRQHESYSQPPPQQSQNLTLEETLRSFMEMQAKQNQQQHQFQQQQQQFQQETQVYQRGNDAVLRNLETQIGQIAREMANNKNQGGSFAANTEPNPKEQCKSITTRSGKEVGKGIGDNLRKKEEVLKRADEEEEEGMRKEKNNSKSPSIQHLPYPHTPSKKDKERQYARFLDIFKRLQINIPFSEALEQMPTYAKFMKEILTKKRTYKDDEVIPLDASCSAIIQRTLPTKEKDPGRVTLPVTIGNVNVGKALIDLGSSINLIPLSVIKRVGGLDITRTRMTLQLADKTITRPSGMAEDVLVKVDKFMFPIDFVVMDIEEDDDVPLILGRPFMKTARMMIDIDDGVMKVRVQDEEVSFNLWEAMKYPHEKDMCFKLDATEEAILDARKQTHRPSSLEQALTDAFEALDPEKEEEIEDFLKQLDAFKEVSPPEAIIEDLKVDEKPVEVKLELKTLPSHLKYVFLEDSNQKPVIISNSLSKGEEENLIQVLRNNKEAIGWALSDLKGISPSYCMHSIMMEDDYKPVAQPQRRLNPTMKEVVRKEVVKLLEAGMIYPISHSAWVSPVQVVPKKGGMTVISNDKNELIPSRTVTGWRMCIDYRRLNKATRKDHFPLPFMDQMLERLSGQEFYCFLDGYSGRMPFGLCNAPATFQRCMQAIFSYLIEKCIEVFMDDFSVFGPSFQHCLKNLDTVLKRCVETNLVLDWEKCHFMVTEGIVLGHKISSKGIEVDKAKVEVIEKLPPPVNVKGIRSFLGHAGFYRRFIKDFSKIAKPLSNLLNKDKSFKFDNECLLAFNELKERLVTAPINIAPDWKIEFELMCDASDYAVGAVLGQRKNKNFHAIHYASKVLNDAQIVVYTDHAAIKYLITKADSKPRLIRWMLLLQEFDLEIKDKKGTENLVADHLSRLVNNEVTKHEREVLEEFPDEKLLMVQERPWFADMANFKASGLIPDDFNWHQKKKFLREANQYVWDDPYLFMIGEDNLLRRCVTKEEATSIMWHCHNSPYGGHYNGERTAAKVLQSGFFWPTLFKDTYEHARKCDSCQRIGGISRRNEMPLQNMHVVEVFDCWGIDFVGPFPSSFSNEYILVAVDYVSKWVEAIASPKADGKTVIKFLKRNIFTRFGTPRVLISDGGSHFCNSQLARALEHYGVKHKVASPYHPQTNGQAEVSNREIKKILEKTVSASRKDWSLKLDEALWAYRTAFKAPIGLTPFQMVYGKSCHLPVELEHKAYWALKFLNFDENQAGEKRKVQLQQLDEMQCQAYESSKLYKEKVKSYHDKRLVNKDFRPGQMVLLFNSRLKLFPGKLKSKWSGPFKIRDVKPYGAVVLEDPATNDTWTVNGQRLKLYFGGEFDRFTTKIPLSDP</sequence>
<dbReference type="GO" id="GO:0015074">
    <property type="term" value="P:DNA integration"/>
    <property type="evidence" value="ECO:0007669"/>
    <property type="project" value="InterPro"/>
</dbReference>
<dbReference type="Proteomes" id="UP000242715">
    <property type="component" value="Unassembled WGS sequence"/>
</dbReference>
<dbReference type="OrthoDB" id="10055717at2759"/>